<protein>
    <submittedName>
        <fullName evidence="1">Dec protein, OB-Fold, Decoration, VIRAL PROTEIN</fullName>
    </submittedName>
</protein>
<proteinExistence type="predicted"/>
<reference evidence="1" key="1">
    <citation type="journal article" date="2021" name="Proc. Natl. Acad. Sci. U.S.A.">
        <title>A Catalog of Tens of Thousands of Viruses from Human Metagenomes Reveals Hidden Associations with Chronic Diseases.</title>
        <authorList>
            <person name="Tisza M.J."/>
            <person name="Buck C.B."/>
        </authorList>
    </citation>
    <scope>NUCLEOTIDE SEQUENCE</scope>
    <source>
        <strain evidence="1">CtoMB99</strain>
    </source>
</reference>
<evidence type="ECO:0000313" key="1">
    <source>
        <dbReference type="EMBL" id="DAD87650.1"/>
    </source>
</evidence>
<organism evidence="1">
    <name type="scientific">Siphoviridae sp. ctoMB99</name>
    <dbReference type="NCBI Taxonomy" id="2826459"/>
    <lineage>
        <taxon>Viruses</taxon>
        <taxon>Duplodnaviria</taxon>
        <taxon>Heunggongvirae</taxon>
        <taxon>Uroviricota</taxon>
        <taxon>Caudoviricetes</taxon>
    </lineage>
</organism>
<sequence>MIFLTNINLSNNELQNAVLQPLATAPANPKVGQIYYNSVINKIMQYDGIQWKIVGTIVEDATAGDGIITVDGVDMTVYTLPIATATTLGGIRVGTGLNIDAATGTVSVSGGASVESANKLTTARTIALGGELSGSASFDGSKDITINATILNKPTKLSDFENDEGFITNTVNNLTNYWTSTKTQSEINSAIAGIATIQIEVVDSLPSTGQSNIIYLVPNSGSGNNVYDEYLWTGTKFELIGTTQVDLSNYLQKNGDGSDVYIGTWNDTSTPPTHSGGGDALKNIIGYLLNRAAALKTVATTGSYNDLTDKPNLVQTTTLTIGASQTSASTTTGLLSGKTILSTVAFMTTSTGQEQVQVDISNSSGTVTASIAQPVTNPITVTISYIAN</sequence>
<dbReference type="EMBL" id="BK015023">
    <property type="protein sequence ID" value="DAD87650.1"/>
    <property type="molecule type" value="Genomic_DNA"/>
</dbReference>
<accession>A0A8S5N053</accession>
<name>A0A8S5N053_9CAUD</name>